<dbReference type="EMBL" id="UHEN01000001">
    <property type="protein sequence ID" value="SUN06309.1"/>
    <property type="molecule type" value="Genomic_DNA"/>
</dbReference>
<dbReference type="Proteomes" id="UP000255213">
    <property type="component" value="Unassembled WGS sequence"/>
</dbReference>
<evidence type="ECO:0008006" key="3">
    <source>
        <dbReference type="Google" id="ProtNLM"/>
    </source>
</evidence>
<accession>A0A380ID36</accession>
<organism evidence="1 2">
    <name type="scientific">Streptococcus acidominimus</name>
    <dbReference type="NCBI Taxonomy" id="1326"/>
    <lineage>
        <taxon>Bacteria</taxon>
        <taxon>Bacillati</taxon>
        <taxon>Bacillota</taxon>
        <taxon>Bacilli</taxon>
        <taxon>Lactobacillales</taxon>
        <taxon>Streptococcaceae</taxon>
        <taxon>Streptococcus</taxon>
    </lineage>
</organism>
<reference evidence="1 2" key="1">
    <citation type="submission" date="2018-06" db="EMBL/GenBank/DDBJ databases">
        <authorList>
            <consortium name="Pathogen Informatics"/>
            <person name="Doyle S."/>
        </authorList>
    </citation>
    <scope>NUCLEOTIDE SEQUENCE [LARGE SCALE GENOMIC DNA]</scope>
    <source>
        <strain evidence="1 2">NCTC12957</strain>
    </source>
</reference>
<dbReference type="Pfam" id="PF15513">
    <property type="entry name" value="DUF4651"/>
    <property type="match status" value="1"/>
</dbReference>
<proteinExistence type="predicted"/>
<protein>
    <recommendedName>
        <fullName evidence="3">DUF4651 domain-containing protein</fullName>
    </recommendedName>
</protein>
<name>A0A380ID36_STRAI</name>
<evidence type="ECO:0000313" key="2">
    <source>
        <dbReference type="Proteomes" id="UP000255213"/>
    </source>
</evidence>
<dbReference type="InterPro" id="IPR028105">
    <property type="entry name" value="DUF4651"/>
</dbReference>
<sequence length="97" mass="10964">MLGMKKKKVALLAGVVGAGILAASARFSMIVYEERKKAKALQQVREFFKEYGEIATVFIHEMESSKDRLVGGVVMEDERVYLFENEAGVIWYEEELG</sequence>
<evidence type="ECO:0000313" key="1">
    <source>
        <dbReference type="EMBL" id="SUN06309.1"/>
    </source>
</evidence>
<dbReference type="AlphaFoldDB" id="A0A380ID36"/>
<dbReference type="Gene3D" id="3.10.450.400">
    <property type="entry name" value="Uncharacterised protein PF15513, DUF4651"/>
    <property type="match status" value="1"/>
</dbReference>
<gene>
    <name evidence="1" type="ORF">NCTC12957_00571</name>
</gene>